<evidence type="ECO:0000313" key="4">
    <source>
        <dbReference type="Proteomes" id="UP000325255"/>
    </source>
</evidence>
<protein>
    <submittedName>
        <fullName evidence="3">Family 16 glycosylhydrolase</fullName>
    </submittedName>
</protein>
<dbReference type="Pfam" id="PF00722">
    <property type="entry name" value="Glyco_hydro_16"/>
    <property type="match status" value="1"/>
</dbReference>
<evidence type="ECO:0000256" key="1">
    <source>
        <dbReference type="ARBA" id="ARBA00006865"/>
    </source>
</evidence>
<feature type="domain" description="GH16" evidence="2">
    <location>
        <begin position="15"/>
        <end position="213"/>
    </location>
</feature>
<dbReference type="GO" id="GO:0004553">
    <property type="term" value="F:hydrolase activity, hydrolyzing O-glycosyl compounds"/>
    <property type="evidence" value="ECO:0007669"/>
    <property type="project" value="InterPro"/>
</dbReference>
<dbReference type="EMBL" id="VWPK01000037">
    <property type="protein sequence ID" value="KAA5610154.1"/>
    <property type="molecule type" value="Genomic_DNA"/>
</dbReference>
<dbReference type="PROSITE" id="PS51762">
    <property type="entry name" value="GH16_2"/>
    <property type="match status" value="1"/>
</dbReference>
<gene>
    <name evidence="3" type="ORF">F1189_20680</name>
</gene>
<sequence length="795" mass="81718">MAALDLSNYQVVFNADFQNATSLDRTVFSHVWGNPSSDLAFTNGGITLTSRASEGWSDIGFGTATTGGLAGWTYGLFQITVSLNAGEGVGPCICLWPANNVWPGPEVDLMESVDPTRQTGWYTIHWKGDDGGNSYSTQTINIDLTQKHTFAVDWQPTQLIYYIDGVQVHSTTQHVPAAPEAIGVEVVAAGTNPVSSSVSMTVYGISVSERKDAQPQLIPGTTTVVIPAAQVNYATAVDGQTVVASSSGHGFTLSGNDQILRASGGVDTVTASGNRASITLGADNDQVTLGGTGSVVDTGAGINTVNDNGRESVFMLAPAGQGVMRIYGNVFANGARFDLRPALTAAGWNGQMSSLADYLSVRAINNGADLQIAVRPTGWGWTGVATLYGQGGQTLDALLARAMLPGQPVPDPVYPPSNTVTLLATQTNFTGTTDGLSVIATAGDHTILLSGNDQTLKASGGIETVTASGDRARITTGAANDQITVSGAGDVIDPGIGINTITDNGFGNTFVLPAAGQGANRIFGSEFANGAKFDLGAALKAAGWNGDMTQLSNYLTVRAINNGADLQVALRPTGWGWTGVATLYGQGSQTMSSFLARARLSPPPASPPTPTTVTVASTQASYTATSDCQTVLATAGDHGFVMSGSDQVLTATGGIETVTASGDRARITTGAANDQITVSGAGDVIDPGTGINTITDNGFGNTFVLPAATTGADRIFGAVFTNGAKFDLRTALKGIGWGGQVADLGTYLTVRQINSGADLQVAVKPAGWGSWTGIATLYGQGAQSMTAFLQHAILQ</sequence>
<dbReference type="InterPro" id="IPR013320">
    <property type="entry name" value="ConA-like_dom_sf"/>
</dbReference>
<reference evidence="3 4" key="1">
    <citation type="submission" date="2019-09" db="EMBL/GenBank/DDBJ databases">
        <title>Genome sequence of Rhodovastum atsumiense, a diverse member of the Acetobacteraceae family of non-sulfur purple photosynthetic bacteria.</title>
        <authorList>
            <person name="Meyer T."/>
            <person name="Kyndt J."/>
        </authorList>
    </citation>
    <scope>NUCLEOTIDE SEQUENCE [LARGE SCALE GENOMIC DNA]</scope>
    <source>
        <strain evidence="3 4">DSM 21279</strain>
    </source>
</reference>
<dbReference type="InterPro" id="IPR011049">
    <property type="entry name" value="Serralysin-like_metalloprot_C"/>
</dbReference>
<name>A0A5M6IPE8_9PROT</name>
<dbReference type="AlphaFoldDB" id="A0A5M6IPE8"/>
<dbReference type="Gene3D" id="2.60.120.200">
    <property type="match status" value="1"/>
</dbReference>
<evidence type="ECO:0000313" key="3">
    <source>
        <dbReference type="EMBL" id="KAA5610154.1"/>
    </source>
</evidence>
<comment type="caution">
    <text evidence="3">The sequence shown here is derived from an EMBL/GenBank/DDBJ whole genome shotgun (WGS) entry which is preliminary data.</text>
</comment>
<dbReference type="InterPro" id="IPR050546">
    <property type="entry name" value="Glycosyl_Hydrlase_16"/>
</dbReference>
<accession>A0A5M6IPE8</accession>
<evidence type="ECO:0000259" key="2">
    <source>
        <dbReference type="PROSITE" id="PS51762"/>
    </source>
</evidence>
<dbReference type="PANTHER" id="PTHR10963:SF60">
    <property type="entry name" value="GRAM-NEGATIVE BACTERIA-BINDING PROTEIN 1-RELATED"/>
    <property type="match status" value="1"/>
</dbReference>
<comment type="similarity">
    <text evidence="1">Belongs to the glycosyl hydrolase 16 family.</text>
</comment>
<dbReference type="Proteomes" id="UP000325255">
    <property type="component" value="Unassembled WGS sequence"/>
</dbReference>
<organism evidence="3 4">
    <name type="scientific">Rhodovastum atsumiense</name>
    <dbReference type="NCBI Taxonomy" id="504468"/>
    <lineage>
        <taxon>Bacteria</taxon>
        <taxon>Pseudomonadati</taxon>
        <taxon>Pseudomonadota</taxon>
        <taxon>Alphaproteobacteria</taxon>
        <taxon>Acetobacterales</taxon>
        <taxon>Acetobacteraceae</taxon>
        <taxon>Rhodovastum</taxon>
    </lineage>
</organism>
<dbReference type="GO" id="GO:0005975">
    <property type="term" value="P:carbohydrate metabolic process"/>
    <property type="evidence" value="ECO:0007669"/>
    <property type="project" value="InterPro"/>
</dbReference>
<dbReference type="PANTHER" id="PTHR10963">
    <property type="entry name" value="GLYCOSYL HYDROLASE-RELATED"/>
    <property type="match status" value="1"/>
</dbReference>
<keyword evidence="4" id="KW-1185">Reference proteome</keyword>
<dbReference type="InterPro" id="IPR000757">
    <property type="entry name" value="Beta-glucanase-like"/>
</dbReference>
<dbReference type="SUPFAM" id="SSF51120">
    <property type="entry name" value="beta-Roll"/>
    <property type="match status" value="1"/>
</dbReference>
<keyword evidence="3" id="KW-0378">Hydrolase</keyword>
<dbReference type="SUPFAM" id="SSF49899">
    <property type="entry name" value="Concanavalin A-like lectins/glucanases"/>
    <property type="match status" value="1"/>
</dbReference>
<dbReference type="OrthoDB" id="7253543at2"/>
<proteinExistence type="inferred from homology"/>